<proteinExistence type="predicted"/>
<evidence type="ECO:0008006" key="3">
    <source>
        <dbReference type="Google" id="ProtNLM"/>
    </source>
</evidence>
<dbReference type="AlphaFoldDB" id="A0A016TCD7"/>
<dbReference type="EMBL" id="JARK01001452">
    <property type="protein sequence ID" value="EYC00323.1"/>
    <property type="molecule type" value="Genomic_DNA"/>
</dbReference>
<sequence>MNTFLEKRPGKRWTWRALNDRTRNEIYFMLCDKKRIVKDVSVIAESKVCVHSDHRLIRIKIVVDLGEVSRRLARASQRRKSQQFSEALFTQAVENTDWSMHVEDIDVDHGSTLEKLQKCRSLATGKREGSAEKD</sequence>
<dbReference type="OrthoDB" id="5818039at2759"/>
<organism evidence="1 2">
    <name type="scientific">Ancylostoma ceylanicum</name>
    <dbReference type="NCBI Taxonomy" id="53326"/>
    <lineage>
        <taxon>Eukaryota</taxon>
        <taxon>Metazoa</taxon>
        <taxon>Ecdysozoa</taxon>
        <taxon>Nematoda</taxon>
        <taxon>Chromadorea</taxon>
        <taxon>Rhabditida</taxon>
        <taxon>Rhabditina</taxon>
        <taxon>Rhabditomorpha</taxon>
        <taxon>Strongyloidea</taxon>
        <taxon>Ancylostomatidae</taxon>
        <taxon>Ancylostomatinae</taxon>
        <taxon>Ancylostoma</taxon>
    </lineage>
</organism>
<accession>A0A016TCD7</accession>
<dbReference type="Proteomes" id="UP000024635">
    <property type="component" value="Unassembled WGS sequence"/>
</dbReference>
<evidence type="ECO:0000313" key="2">
    <source>
        <dbReference type="Proteomes" id="UP000024635"/>
    </source>
</evidence>
<protein>
    <recommendedName>
        <fullName evidence="3">Endonuclease/exonuclease/phosphatase domain-containing protein</fullName>
    </recommendedName>
</protein>
<gene>
    <name evidence="1" type="primary">Acey_s0116.g561</name>
    <name evidence="1" type="ORF">Y032_0116g561</name>
</gene>
<evidence type="ECO:0000313" key="1">
    <source>
        <dbReference type="EMBL" id="EYC00323.1"/>
    </source>
</evidence>
<keyword evidence="2" id="KW-1185">Reference proteome</keyword>
<comment type="caution">
    <text evidence="1">The sequence shown here is derived from an EMBL/GenBank/DDBJ whole genome shotgun (WGS) entry which is preliminary data.</text>
</comment>
<reference evidence="2" key="1">
    <citation type="journal article" date="2015" name="Nat. Genet.">
        <title>The genome and transcriptome of the zoonotic hookworm Ancylostoma ceylanicum identify infection-specific gene families.</title>
        <authorList>
            <person name="Schwarz E.M."/>
            <person name="Hu Y."/>
            <person name="Antoshechkin I."/>
            <person name="Miller M.M."/>
            <person name="Sternberg P.W."/>
            <person name="Aroian R.V."/>
        </authorList>
    </citation>
    <scope>NUCLEOTIDE SEQUENCE</scope>
    <source>
        <strain evidence="2">HY135</strain>
    </source>
</reference>
<name>A0A016TCD7_9BILA</name>